<feature type="domain" description="RNA-binding protein KhpB N-terminal" evidence="2">
    <location>
        <begin position="6"/>
        <end position="57"/>
    </location>
</feature>
<organism evidence="3 4">
    <name type="scientific">Alkalibacillus flavidus</name>
    <dbReference type="NCBI Taxonomy" id="546021"/>
    <lineage>
        <taxon>Bacteria</taxon>
        <taxon>Bacillati</taxon>
        <taxon>Bacillota</taxon>
        <taxon>Bacilli</taxon>
        <taxon>Bacillales</taxon>
        <taxon>Bacillaceae</taxon>
        <taxon>Alkalibacillus</taxon>
    </lineage>
</organism>
<evidence type="ECO:0000259" key="2">
    <source>
        <dbReference type="SMART" id="SM01245"/>
    </source>
</evidence>
<dbReference type="InterPro" id="IPR005646">
    <property type="entry name" value="FapA"/>
</dbReference>
<proteinExistence type="predicted"/>
<dbReference type="Proteomes" id="UP001549167">
    <property type="component" value="Unassembled WGS sequence"/>
</dbReference>
<reference evidence="3 4" key="1">
    <citation type="submission" date="2024-06" db="EMBL/GenBank/DDBJ databases">
        <title>Genomic Encyclopedia of Type Strains, Phase IV (KMG-IV): sequencing the most valuable type-strain genomes for metagenomic binning, comparative biology and taxonomic classification.</title>
        <authorList>
            <person name="Goeker M."/>
        </authorList>
    </citation>
    <scope>NUCLEOTIDE SEQUENCE [LARGE SCALE GENOMIC DNA]</scope>
    <source>
        <strain evidence="3 4">DSM 23520</strain>
    </source>
</reference>
<sequence length="700" mass="77761">MNRSLISRGKTVDEAIDQGLSILRKTVDDVEVEILDNGKKGVLFFGHRDAIVKLTVLHMESSNEISADHSEDTSFTYNSNDDDLSSLEELVDQLDEQDWMSKSNREQTTPTKSQPESDDDLLGVKNGTFYIKDHLEFYPMIDANAEGVTVYKNGKQIKDTTIVSSSDEITFELEKYETSMDWSIDVTPDAIQAICKVKPSVITEYQLLDQADNRFLEIKTEKVDSRANFLEPEDIVNRLHELKISHGLDHAEIVKASESLEEAEFVVAKGKAPEPGESGYLDFKIDIHGQEGKPKLNEDGTVDFRETKSIPSVSQGDIIAKIHPPIPGISGKNVYGDVTPPPNAHEAVVKAGKGIDIVGNQVVALDSGKPQVQTRGLLYQIQVLPTLVHRTDVSIETGNIHFTCDVEIWGSVQEEMTVKAAGDATISGHVDHGKITAGNSIYVKKNTINSHLSAGEGNLVISELSYTIEELSIELKQMLMAVRQLLKAKAFKSSDLDSQGIYSLLNILLDKKFKDIPMKIKTYRGKVHEHREILDEEWLDLAEQLKTLVRPVPNRLITSPEEIETIIEDVDRLYQISCNPPEPNSEIVIANVMNSTVYCSGDISIIGDGSYHTDIHAGGKLEIGGIVRGGDIYAQLGIYVGEIGSKGGMKTYLTVPADQTIKMDYVWEDTVIQIGHVKYRFTDNRQFVKAKLEEDEIVFT</sequence>
<dbReference type="EMBL" id="JBEPMX010000008">
    <property type="protein sequence ID" value="MET3683603.1"/>
    <property type="molecule type" value="Genomic_DNA"/>
</dbReference>
<dbReference type="SMART" id="SM01245">
    <property type="entry name" value="Jag_N"/>
    <property type="match status" value="1"/>
</dbReference>
<dbReference type="Pfam" id="PF14804">
    <property type="entry name" value="Jag_N"/>
    <property type="match status" value="1"/>
</dbReference>
<dbReference type="PANTHER" id="PTHR38032:SF1">
    <property type="entry name" value="RNA-BINDING PROTEIN KHPB N-TERMINAL DOMAIN-CONTAINING PROTEIN"/>
    <property type="match status" value="1"/>
</dbReference>
<evidence type="ECO:0000313" key="4">
    <source>
        <dbReference type="Proteomes" id="UP001549167"/>
    </source>
</evidence>
<dbReference type="InterPro" id="IPR046865">
    <property type="entry name" value="FapA_b_solenoid"/>
</dbReference>
<protein>
    <submittedName>
        <fullName evidence="3">Uncharacterized protein (DUF342 family)</fullName>
    </submittedName>
</protein>
<evidence type="ECO:0000313" key="3">
    <source>
        <dbReference type="EMBL" id="MET3683603.1"/>
    </source>
</evidence>
<dbReference type="InterPro" id="IPR038247">
    <property type="entry name" value="Jag_N_dom_sf"/>
</dbReference>
<dbReference type="Gene3D" id="3.30.30.80">
    <property type="entry name" value="probable RNA-binding protein from clostridium symbiosum atcc 14940"/>
    <property type="match status" value="1"/>
</dbReference>
<dbReference type="InterPro" id="IPR046866">
    <property type="entry name" value="FapA_N"/>
</dbReference>
<name>A0ABV2KVI3_9BACI</name>
<accession>A0ABV2KVI3</accession>
<evidence type="ECO:0000256" key="1">
    <source>
        <dbReference type="SAM" id="MobiDB-lite"/>
    </source>
</evidence>
<dbReference type="InterPro" id="IPR032782">
    <property type="entry name" value="KhpB_N"/>
</dbReference>
<feature type="region of interest" description="Disordered" evidence="1">
    <location>
        <begin position="98"/>
        <end position="120"/>
    </location>
</feature>
<feature type="compositionally biased region" description="Polar residues" evidence="1">
    <location>
        <begin position="100"/>
        <end position="114"/>
    </location>
</feature>
<keyword evidence="4" id="KW-1185">Reference proteome</keyword>
<comment type="caution">
    <text evidence="3">The sequence shown here is derived from an EMBL/GenBank/DDBJ whole genome shotgun (WGS) entry which is preliminary data.</text>
</comment>
<dbReference type="Pfam" id="PF20250">
    <property type="entry name" value="FapA_N"/>
    <property type="match status" value="1"/>
</dbReference>
<dbReference type="PANTHER" id="PTHR38032">
    <property type="entry name" value="POLYMERASE-RELATED"/>
    <property type="match status" value="1"/>
</dbReference>
<gene>
    <name evidence="3" type="ORF">ABID56_001712</name>
</gene>
<dbReference type="Pfam" id="PF03961">
    <property type="entry name" value="FapA"/>
    <property type="match status" value="1"/>
</dbReference>
<dbReference type="RefSeq" id="WP_354220169.1">
    <property type="nucleotide sequence ID" value="NZ_JBEPMX010000008.1"/>
</dbReference>